<dbReference type="OrthoDB" id="3295813at2"/>
<dbReference type="STRING" id="370526.SAMN04489835_0296"/>
<gene>
    <name evidence="1" type="ORF">SAMN04489835_0296</name>
</gene>
<dbReference type="Proteomes" id="UP000182915">
    <property type="component" value="Chromosome I"/>
</dbReference>
<proteinExistence type="predicted"/>
<evidence type="ECO:0000313" key="2">
    <source>
        <dbReference type="Proteomes" id="UP000182915"/>
    </source>
</evidence>
<organism evidence="1 2">
    <name type="scientific">Mycolicibacterium rutilum</name>
    <name type="common">Mycobacterium rutilum</name>
    <dbReference type="NCBI Taxonomy" id="370526"/>
    <lineage>
        <taxon>Bacteria</taxon>
        <taxon>Bacillati</taxon>
        <taxon>Actinomycetota</taxon>
        <taxon>Actinomycetes</taxon>
        <taxon>Mycobacteriales</taxon>
        <taxon>Mycobacteriaceae</taxon>
        <taxon>Mycolicibacterium</taxon>
    </lineage>
</organism>
<accession>A0A1H6IHJ6</accession>
<reference evidence="2" key="1">
    <citation type="submission" date="2016-10" db="EMBL/GenBank/DDBJ databases">
        <authorList>
            <person name="Varghese N."/>
            <person name="Submissions S."/>
        </authorList>
    </citation>
    <scope>NUCLEOTIDE SEQUENCE [LARGE SCALE GENOMIC DNA]</scope>
    <source>
        <strain evidence="2">DSM 45405</strain>
    </source>
</reference>
<evidence type="ECO:0000313" key="1">
    <source>
        <dbReference type="EMBL" id="SEH48009.1"/>
    </source>
</evidence>
<keyword evidence="2" id="KW-1185">Reference proteome</keyword>
<sequence length="130" mass="14184">MATWNDVANYLRGKYKIAEDGGTILRLNFELSGGRSQQVLVGRSTMDAINDEFAQIASTFARVDSVDLSAVLREAGEYVVGGVVAYGDMLAVRHTVPLANLDLNEFEGPFELVLQTADALEQMFTGADRH</sequence>
<dbReference type="EMBL" id="LT629971">
    <property type="protein sequence ID" value="SEH48009.1"/>
    <property type="molecule type" value="Genomic_DNA"/>
</dbReference>
<dbReference type="RefSeq" id="WP_083405649.1">
    <property type="nucleotide sequence ID" value="NZ_LT629971.1"/>
</dbReference>
<dbReference type="AlphaFoldDB" id="A0A1H6IHJ6"/>
<name>A0A1H6IHJ6_MYCRU</name>
<protein>
    <submittedName>
        <fullName evidence="1">Uncharacterized protein</fullName>
    </submittedName>
</protein>